<evidence type="ECO:0000256" key="2">
    <source>
        <dbReference type="ARBA" id="ARBA00022692"/>
    </source>
</evidence>
<accession>A0A2C9D0P2</accession>
<feature type="region of interest" description="Disordered" evidence="5">
    <location>
        <begin position="181"/>
        <end position="236"/>
    </location>
</feature>
<dbReference type="KEGG" id="hdi:HDIA_0252"/>
<evidence type="ECO:0000259" key="6">
    <source>
        <dbReference type="PROSITE" id="PS52015"/>
    </source>
</evidence>
<evidence type="ECO:0000256" key="4">
    <source>
        <dbReference type="ARBA" id="ARBA00023136"/>
    </source>
</evidence>
<evidence type="ECO:0000313" key="8">
    <source>
        <dbReference type="Proteomes" id="UP000223606"/>
    </source>
</evidence>
<dbReference type="PROSITE" id="PS52015">
    <property type="entry name" value="TONB_CTD"/>
    <property type="match status" value="1"/>
</dbReference>
<dbReference type="InterPro" id="IPR006260">
    <property type="entry name" value="TonB/TolA_C"/>
</dbReference>
<organism evidence="7 8">
    <name type="scientific">Hartmannibacter diazotrophicus</name>
    <dbReference type="NCBI Taxonomy" id="1482074"/>
    <lineage>
        <taxon>Bacteria</taxon>
        <taxon>Pseudomonadati</taxon>
        <taxon>Pseudomonadota</taxon>
        <taxon>Alphaproteobacteria</taxon>
        <taxon>Hyphomicrobiales</taxon>
        <taxon>Pleomorphomonadaceae</taxon>
        <taxon>Hartmannibacter</taxon>
    </lineage>
</organism>
<dbReference type="Pfam" id="PF13103">
    <property type="entry name" value="TonB_2"/>
    <property type="match status" value="1"/>
</dbReference>
<evidence type="ECO:0000256" key="1">
    <source>
        <dbReference type="ARBA" id="ARBA00004167"/>
    </source>
</evidence>
<proteinExistence type="predicted"/>
<dbReference type="GO" id="GO:0016020">
    <property type="term" value="C:membrane"/>
    <property type="evidence" value="ECO:0007669"/>
    <property type="project" value="UniProtKB-SubCell"/>
</dbReference>
<feature type="domain" description="TonB C-terminal" evidence="6">
    <location>
        <begin position="237"/>
        <end position="327"/>
    </location>
</feature>
<feature type="compositionally biased region" description="Low complexity" evidence="5">
    <location>
        <begin position="211"/>
        <end position="220"/>
    </location>
</feature>
<sequence length="327" mass="34129">MTMAHGMADRMPPMPAWPSFSSVEQGESKEKGAPWGLAFMAVIALHAGVGAMLFDRTPPQDASPAPEAVVMIDLPPDLALPPAESVESIASMAVAAERPQDVPAEMSSDVPPDMAAVTDSPFEPPPAVESIDAPDMPPLEDTPPLDMPPEETAQPVEEVAIAEATPVDPVEAVVSDVALAPALPTARPKPPAPQQRTKTASTKPAKVQKRAAPASPSPAAIESRKASGSGQSDPNALKSYVAKVRARIMRQRRSVDRDAATSRPTVVSFTVAASGQLSAVQISHSSGNADLDAAAVAMVRRAGSMPAFPDDLGQNALQLKLPVRFDR</sequence>
<dbReference type="Proteomes" id="UP000223606">
    <property type="component" value="Chromosome 1"/>
</dbReference>
<dbReference type="EMBL" id="LT960614">
    <property type="protein sequence ID" value="SON53793.1"/>
    <property type="molecule type" value="Genomic_DNA"/>
</dbReference>
<dbReference type="GO" id="GO:0055085">
    <property type="term" value="P:transmembrane transport"/>
    <property type="evidence" value="ECO:0007669"/>
    <property type="project" value="InterPro"/>
</dbReference>
<keyword evidence="4" id="KW-0472">Membrane</keyword>
<dbReference type="NCBIfam" id="TIGR01352">
    <property type="entry name" value="tonB_Cterm"/>
    <property type="match status" value="1"/>
</dbReference>
<evidence type="ECO:0000256" key="3">
    <source>
        <dbReference type="ARBA" id="ARBA00022989"/>
    </source>
</evidence>
<name>A0A2C9D0P2_9HYPH</name>
<dbReference type="InterPro" id="IPR037682">
    <property type="entry name" value="TonB_C"/>
</dbReference>
<feature type="compositionally biased region" description="Pro residues" evidence="5">
    <location>
        <begin position="135"/>
        <end position="147"/>
    </location>
</feature>
<evidence type="ECO:0000256" key="5">
    <source>
        <dbReference type="SAM" id="MobiDB-lite"/>
    </source>
</evidence>
<dbReference type="AlphaFoldDB" id="A0A2C9D0P2"/>
<feature type="region of interest" description="Disordered" evidence="5">
    <location>
        <begin position="1"/>
        <end position="28"/>
    </location>
</feature>
<evidence type="ECO:0000313" key="7">
    <source>
        <dbReference type="EMBL" id="SON53793.1"/>
    </source>
</evidence>
<keyword evidence="3" id="KW-1133">Transmembrane helix</keyword>
<dbReference type="Gene3D" id="3.30.1150.10">
    <property type="match status" value="1"/>
</dbReference>
<keyword evidence="2" id="KW-0812">Transmembrane</keyword>
<gene>
    <name evidence="7" type="ORF">HDIA_0252</name>
</gene>
<feature type="region of interest" description="Disordered" evidence="5">
    <location>
        <begin position="117"/>
        <end position="150"/>
    </location>
</feature>
<reference evidence="8" key="1">
    <citation type="submission" date="2017-09" db="EMBL/GenBank/DDBJ databases">
        <title>Genome sequence of Nannocystis excedens DSM 71.</title>
        <authorList>
            <person name="Blom J."/>
        </authorList>
    </citation>
    <scope>NUCLEOTIDE SEQUENCE [LARGE SCALE GENOMIC DNA]</scope>
    <source>
        <strain evidence="8">type strain: E19</strain>
    </source>
</reference>
<dbReference type="SUPFAM" id="SSF74653">
    <property type="entry name" value="TolA/TonB C-terminal domain"/>
    <property type="match status" value="1"/>
</dbReference>
<keyword evidence="8" id="KW-1185">Reference proteome</keyword>
<protein>
    <recommendedName>
        <fullName evidence="6">TonB C-terminal domain-containing protein</fullName>
    </recommendedName>
</protein>
<comment type="subcellular location">
    <subcellularLocation>
        <location evidence="1">Membrane</location>
        <topology evidence="1">Single-pass membrane protein</topology>
    </subcellularLocation>
</comment>